<protein>
    <recommendedName>
        <fullName evidence="2">UPF0225 protein HXM80_00765</fullName>
    </recommendedName>
</protein>
<dbReference type="InterPro" id="IPR004027">
    <property type="entry name" value="SEC_C_motif"/>
</dbReference>
<dbReference type="SUPFAM" id="SSF54427">
    <property type="entry name" value="NTF2-like"/>
    <property type="match status" value="1"/>
</dbReference>
<evidence type="ECO:0000313" key="4">
    <source>
        <dbReference type="EMBL" id="MBF1264237.1"/>
    </source>
</evidence>
<comment type="similarity">
    <text evidence="1 2">Belongs to the UPF0225 family.</text>
</comment>
<gene>
    <name evidence="4" type="ORF">HXM80_00765</name>
</gene>
<evidence type="ECO:0000256" key="2">
    <source>
        <dbReference type="HAMAP-Rule" id="MF_00612"/>
    </source>
</evidence>
<dbReference type="PANTHER" id="PTHR33747:SF1">
    <property type="entry name" value="ADENYLATE CYCLASE-ASSOCIATED CAP C-TERMINAL DOMAIN-CONTAINING PROTEIN"/>
    <property type="match status" value="1"/>
</dbReference>
<dbReference type="NCBIfam" id="NF002486">
    <property type="entry name" value="PRK01752.1"/>
    <property type="match status" value="1"/>
</dbReference>
<dbReference type="Proteomes" id="UP000780345">
    <property type="component" value="Unassembled WGS sequence"/>
</dbReference>
<evidence type="ECO:0000313" key="5">
    <source>
        <dbReference type="Proteomes" id="UP000780345"/>
    </source>
</evidence>
<dbReference type="Pfam" id="PF02810">
    <property type="entry name" value="SEC-C"/>
    <property type="match status" value="1"/>
</dbReference>
<dbReference type="HAMAP" id="MF_00612">
    <property type="entry name" value="UPF0225"/>
    <property type="match status" value="1"/>
</dbReference>
<dbReference type="SUPFAM" id="SSF103642">
    <property type="entry name" value="Sec-C motif"/>
    <property type="match status" value="1"/>
</dbReference>
<organism evidence="4 5">
    <name type="scientific">Neisseria sicca</name>
    <dbReference type="NCBI Taxonomy" id="490"/>
    <lineage>
        <taxon>Bacteria</taxon>
        <taxon>Pseudomonadati</taxon>
        <taxon>Pseudomonadota</taxon>
        <taxon>Betaproteobacteria</taxon>
        <taxon>Neisseriales</taxon>
        <taxon>Neisseriaceae</taxon>
        <taxon>Neisseria</taxon>
    </lineage>
</organism>
<reference evidence="4" key="1">
    <citation type="submission" date="2020-04" db="EMBL/GenBank/DDBJ databases">
        <title>Deep metagenomics examines the oral microbiome during advanced dental caries in children, revealing novel taxa and co-occurrences with host molecules.</title>
        <authorList>
            <person name="Baker J.L."/>
            <person name="Morton J.T."/>
            <person name="Dinis M."/>
            <person name="Alvarez R."/>
            <person name="Tran N.C."/>
            <person name="Knight R."/>
            <person name="Edlund A."/>
        </authorList>
    </citation>
    <scope>NUCLEOTIDE SEQUENCE</scope>
    <source>
        <strain evidence="4">JCVI_32_bin.62</strain>
    </source>
</reference>
<dbReference type="InterPro" id="IPR032710">
    <property type="entry name" value="NTF2-like_dom_sf"/>
</dbReference>
<evidence type="ECO:0000259" key="3">
    <source>
        <dbReference type="Pfam" id="PF17775"/>
    </source>
</evidence>
<dbReference type="InterPro" id="IPR048469">
    <property type="entry name" value="YchJ-like_M"/>
</dbReference>
<dbReference type="Pfam" id="PF17775">
    <property type="entry name" value="YchJ_M-like"/>
    <property type="match status" value="1"/>
</dbReference>
<evidence type="ECO:0000256" key="1">
    <source>
        <dbReference type="ARBA" id="ARBA00010839"/>
    </source>
</evidence>
<proteinExistence type="inferred from homology"/>
<feature type="domain" description="YchJ-like middle NTF2-like" evidence="3">
    <location>
        <begin position="30"/>
        <end position="126"/>
    </location>
</feature>
<dbReference type="PANTHER" id="PTHR33747">
    <property type="entry name" value="UPF0225 PROTEIN SCO1677"/>
    <property type="match status" value="1"/>
</dbReference>
<dbReference type="Gene3D" id="3.10.450.50">
    <property type="match status" value="1"/>
</dbReference>
<comment type="caution">
    <text evidence="4">The sequence shown here is derived from an EMBL/GenBank/DDBJ whole genome shotgun (WGS) entry which is preliminary data.</text>
</comment>
<dbReference type="EMBL" id="JABZQQ010000002">
    <property type="protein sequence ID" value="MBF1264237.1"/>
    <property type="molecule type" value="Genomic_DNA"/>
</dbReference>
<dbReference type="InterPro" id="IPR023006">
    <property type="entry name" value="YchJ-like"/>
</dbReference>
<accession>A0A930GT84</accession>
<dbReference type="AlphaFoldDB" id="A0A930GT84"/>
<name>A0A930GT84_NEISI</name>
<sequence>MPPTLCPCSPSLPYSECCHPFHTHQTHPQTAEKLMRSRYSAYVLHNIGYIVATTVPSQQNLLNQEEMQQWSQGILWLGLEVIHHILIGKRHTQVEFNAHFQHGAETACHHELSTFVNIDGYWYFIDPTVPLPTMKQACICGSGKKFKACCGQFFK</sequence>